<dbReference type="InterPro" id="IPR016181">
    <property type="entry name" value="Acyl_CoA_acyltransferase"/>
</dbReference>
<dbReference type="InterPro" id="IPR050680">
    <property type="entry name" value="YpeA/RimI_acetyltransf"/>
</dbReference>
<evidence type="ECO:0000313" key="5">
    <source>
        <dbReference type="Proteomes" id="UP001530315"/>
    </source>
</evidence>
<dbReference type="InterPro" id="IPR000182">
    <property type="entry name" value="GNAT_dom"/>
</dbReference>
<evidence type="ECO:0000256" key="1">
    <source>
        <dbReference type="ARBA" id="ARBA00022679"/>
    </source>
</evidence>
<dbReference type="Proteomes" id="UP001530315">
    <property type="component" value="Unassembled WGS sequence"/>
</dbReference>
<name>A0ABD3N4B0_9STRA</name>
<reference evidence="4 5" key="1">
    <citation type="submission" date="2024-10" db="EMBL/GenBank/DDBJ databases">
        <title>Updated reference genomes for cyclostephanoid diatoms.</title>
        <authorList>
            <person name="Roberts W.R."/>
            <person name="Alverson A.J."/>
        </authorList>
    </citation>
    <scope>NUCLEOTIDE SEQUENCE [LARGE SCALE GENOMIC DNA]</scope>
    <source>
        <strain evidence="4 5">AJA276-08</strain>
    </source>
</reference>
<dbReference type="PANTHER" id="PTHR43420:SF47">
    <property type="entry name" value="N-ACETYLTRANSFERASE DOMAIN-CONTAINING PROTEIN"/>
    <property type="match status" value="1"/>
</dbReference>
<evidence type="ECO:0000313" key="4">
    <source>
        <dbReference type="EMBL" id="KAL3770627.1"/>
    </source>
</evidence>
<dbReference type="PROSITE" id="PS51186">
    <property type="entry name" value="GNAT"/>
    <property type="match status" value="1"/>
</dbReference>
<evidence type="ECO:0000256" key="2">
    <source>
        <dbReference type="ARBA" id="ARBA00023315"/>
    </source>
</evidence>
<comment type="caution">
    <text evidence="4">The sequence shown here is derived from an EMBL/GenBank/DDBJ whole genome shotgun (WGS) entry which is preliminary data.</text>
</comment>
<feature type="domain" description="N-acetyltransferase" evidence="3">
    <location>
        <begin position="139"/>
        <end position="299"/>
    </location>
</feature>
<proteinExistence type="predicted"/>
<accession>A0ABD3N4B0</accession>
<dbReference type="AlphaFoldDB" id="A0ABD3N4B0"/>
<dbReference type="Gene3D" id="3.40.630.30">
    <property type="match status" value="1"/>
</dbReference>
<dbReference type="GO" id="GO:0016746">
    <property type="term" value="F:acyltransferase activity"/>
    <property type="evidence" value="ECO:0007669"/>
    <property type="project" value="UniProtKB-KW"/>
</dbReference>
<organism evidence="4 5">
    <name type="scientific">Stephanodiscus triporus</name>
    <dbReference type="NCBI Taxonomy" id="2934178"/>
    <lineage>
        <taxon>Eukaryota</taxon>
        <taxon>Sar</taxon>
        <taxon>Stramenopiles</taxon>
        <taxon>Ochrophyta</taxon>
        <taxon>Bacillariophyta</taxon>
        <taxon>Coscinodiscophyceae</taxon>
        <taxon>Thalassiosirophycidae</taxon>
        <taxon>Stephanodiscales</taxon>
        <taxon>Stephanodiscaceae</taxon>
        <taxon>Stephanodiscus</taxon>
    </lineage>
</organism>
<dbReference type="Pfam" id="PF00583">
    <property type="entry name" value="Acetyltransf_1"/>
    <property type="match status" value="1"/>
</dbReference>
<dbReference type="CDD" id="cd04301">
    <property type="entry name" value="NAT_SF"/>
    <property type="match status" value="1"/>
</dbReference>
<dbReference type="PANTHER" id="PTHR43420">
    <property type="entry name" value="ACETYLTRANSFERASE"/>
    <property type="match status" value="1"/>
</dbReference>
<dbReference type="SUPFAM" id="SSF55729">
    <property type="entry name" value="Acyl-CoA N-acyltransferases (Nat)"/>
    <property type="match status" value="1"/>
</dbReference>
<keyword evidence="1" id="KW-0808">Transferase</keyword>
<evidence type="ECO:0000259" key="3">
    <source>
        <dbReference type="PROSITE" id="PS51186"/>
    </source>
</evidence>
<keyword evidence="5" id="KW-1185">Reference proteome</keyword>
<keyword evidence="2" id="KW-0012">Acyltransferase</keyword>
<protein>
    <recommendedName>
        <fullName evidence="3">N-acetyltransferase domain-containing protein</fullName>
    </recommendedName>
</protein>
<sequence length="311" mass="34690">MLTLFSDDENEQFRLYLATDVDDLPPIAKLTINVFDATAITLSSASSWNAFEKAVLGAVVEPAIGMYNAWAQSVGYTEVLSGLRRRMRNRMADSRNDGEKNYEWLAPLVVPNNDSSKKDMSNESEISLEDIASRSSLILALARHTPSEGEEIEVVASVELRLQPTDAKIPFSQPWLDNLERRMVRSLPFLNRKSITNVTGDELMASDGHATKVETGKSNSPPLRPYLCNLCVAPNQRKLGIGLALCRIVEAIAQEKWSYCHIYLHVDPTNDAARKLYEREGYVDVGRRWNAIWAAPSNISTPVLASTRYGT</sequence>
<gene>
    <name evidence="4" type="ORF">ACHAW5_007082</name>
</gene>
<dbReference type="EMBL" id="JALLAZ020001624">
    <property type="protein sequence ID" value="KAL3770627.1"/>
    <property type="molecule type" value="Genomic_DNA"/>
</dbReference>